<evidence type="ECO:0000313" key="2">
    <source>
        <dbReference type="Proteomes" id="UP001500403"/>
    </source>
</evidence>
<sequence>MELHSNPAPTLRSNGVPIASSPDLFGPLVPSTDHLADPAALRRRLRADGYVYLPGILDRAEVLRLRGAYFSLFPAGYLADGTRPEDGVFSGSVPDGLPEYGVAGHPAHAFVRSAAFRRFLDDPLLTGLAETLLGGGAEMLPRRILRHFHRGTGRASRAHVDLDYMDAVAAPPRVLTMWIPVGDCPRRTGSLVYLEGSHTLAPEEYAPLRDTTDRPGDRRPISHDLELTARHLGRRWLWTDFAAGDLMVHVPQIIHASLDTMTTTMRLSADVRFLRSGDTPDPRWLRPWSADDGA</sequence>
<dbReference type="InterPro" id="IPR008775">
    <property type="entry name" value="Phytyl_CoA_dOase-like"/>
</dbReference>
<dbReference type="GO" id="GO:0051213">
    <property type="term" value="F:dioxygenase activity"/>
    <property type="evidence" value="ECO:0007669"/>
    <property type="project" value="UniProtKB-KW"/>
</dbReference>
<evidence type="ECO:0000313" key="1">
    <source>
        <dbReference type="EMBL" id="GAA2942664.1"/>
    </source>
</evidence>
<dbReference type="Proteomes" id="UP001500403">
    <property type="component" value="Unassembled WGS sequence"/>
</dbReference>
<dbReference type="Pfam" id="PF05721">
    <property type="entry name" value="PhyH"/>
    <property type="match status" value="1"/>
</dbReference>
<organism evidence="1 2">
    <name type="scientific">Streptomyces enissocaesilis</name>
    <dbReference type="NCBI Taxonomy" id="332589"/>
    <lineage>
        <taxon>Bacteria</taxon>
        <taxon>Bacillati</taxon>
        <taxon>Actinomycetota</taxon>
        <taxon>Actinomycetes</taxon>
        <taxon>Kitasatosporales</taxon>
        <taxon>Streptomycetaceae</taxon>
        <taxon>Streptomyces</taxon>
        <taxon>Streptomyces rochei group</taxon>
    </lineage>
</organism>
<dbReference type="PANTHER" id="PTHR40128">
    <property type="entry name" value="EXPRESSED PROTEIN"/>
    <property type="match status" value="1"/>
</dbReference>
<dbReference type="RefSeq" id="WP_344495230.1">
    <property type="nucleotide sequence ID" value="NZ_BAAAUD010000032.1"/>
</dbReference>
<proteinExistence type="predicted"/>
<reference evidence="1 2" key="1">
    <citation type="journal article" date="2019" name="Int. J. Syst. Evol. Microbiol.">
        <title>The Global Catalogue of Microorganisms (GCM) 10K type strain sequencing project: providing services to taxonomists for standard genome sequencing and annotation.</title>
        <authorList>
            <consortium name="The Broad Institute Genomics Platform"/>
            <consortium name="The Broad Institute Genome Sequencing Center for Infectious Disease"/>
            <person name="Wu L."/>
            <person name="Ma J."/>
        </authorList>
    </citation>
    <scope>NUCLEOTIDE SEQUENCE [LARGE SCALE GENOMIC DNA]</scope>
    <source>
        <strain evidence="1 2">JCM 9088</strain>
    </source>
</reference>
<comment type="caution">
    <text evidence="1">The sequence shown here is derived from an EMBL/GenBank/DDBJ whole genome shotgun (WGS) entry which is preliminary data.</text>
</comment>
<dbReference type="EMBL" id="BAAAUD010000032">
    <property type="protein sequence ID" value="GAA2942664.1"/>
    <property type="molecule type" value="Genomic_DNA"/>
</dbReference>
<gene>
    <name evidence="1" type="ORF">GCM10010446_29890</name>
</gene>
<dbReference type="SUPFAM" id="SSF51197">
    <property type="entry name" value="Clavaminate synthase-like"/>
    <property type="match status" value="1"/>
</dbReference>
<keyword evidence="1" id="KW-0223">Dioxygenase</keyword>
<keyword evidence="2" id="KW-1185">Reference proteome</keyword>
<keyword evidence="1" id="KW-0560">Oxidoreductase</keyword>
<accession>A0ABN3X9D1</accession>
<protein>
    <submittedName>
        <fullName evidence="1">Phytanoyl-CoA dioxygenase family protein</fullName>
    </submittedName>
</protein>
<name>A0ABN3X9D1_9ACTN</name>
<dbReference type="PANTHER" id="PTHR40128:SF1">
    <property type="entry name" value="PHYTANOYL-COA HYDROXYLASE"/>
    <property type="match status" value="1"/>
</dbReference>
<dbReference type="Gene3D" id="2.60.120.620">
    <property type="entry name" value="q2cbj1_9rhob like domain"/>
    <property type="match status" value="1"/>
</dbReference>